<dbReference type="OrthoDB" id="3001227at2759"/>
<keyword evidence="1" id="KW-0472">Membrane</keyword>
<keyword evidence="3" id="KW-1185">Reference proteome</keyword>
<evidence type="ECO:0000256" key="1">
    <source>
        <dbReference type="SAM" id="Phobius"/>
    </source>
</evidence>
<evidence type="ECO:0000313" key="2">
    <source>
        <dbReference type="EMBL" id="KAF7343498.1"/>
    </source>
</evidence>
<gene>
    <name evidence="2" type="ORF">MSAN_01969900</name>
</gene>
<name>A0A8H7CQ77_9AGAR</name>
<organism evidence="2 3">
    <name type="scientific">Mycena sanguinolenta</name>
    <dbReference type="NCBI Taxonomy" id="230812"/>
    <lineage>
        <taxon>Eukaryota</taxon>
        <taxon>Fungi</taxon>
        <taxon>Dikarya</taxon>
        <taxon>Basidiomycota</taxon>
        <taxon>Agaricomycotina</taxon>
        <taxon>Agaricomycetes</taxon>
        <taxon>Agaricomycetidae</taxon>
        <taxon>Agaricales</taxon>
        <taxon>Marasmiineae</taxon>
        <taxon>Mycenaceae</taxon>
        <taxon>Mycena</taxon>
    </lineage>
</organism>
<feature type="transmembrane region" description="Helical" evidence="1">
    <location>
        <begin position="413"/>
        <end position="436"/>
    </location>
</feature>
<dbReference type="EMBL" id="JACAZH010000023">
    <property type="protein sequence ID" value="KAF7343498.1"/>
    <property type="molecule type" value="Genomic_DNA"/>
</dbReference>
<keyword evidence="1" id="KW-0812">Transmembrane</keyword>
<feature type="transmembrane region" description="Helical" evidence="1">
    <location>
        <begin position="32"/>
        <end position="51"/>
    </location>
</feature>
<evidence type="ECO:0000313" key="3">
    <source>
        <dbReference type="Proteomes" id="UP000623467"/>
    </source>
</evidence>
<protein>
    <recommendedName>
        <fullName evidence="4">Transmembrane protein</fullName>
    </recommendedName>
</protein>
<sequence length="533" mass="59345">MRIPAIINEIKSFRLGYAEEQPAYPWRWTTPIVLCAFLFVSPFLALVNVPLSAYNIIQEFTYHPNDTLPAVFLANIVPSVLQNPTDSFTPQLLNVGYTIALDNYIFNYTISQAFDGVNSVSAFPYYNNPLSDSCDVANITVQLVFSNGTDNVWSLSDIQTGGTVACYLPTPFYLTWRGFPESDEVDSLRYIPSWMTLDFIDIFNFWSGPEPVMIGATALVYNDLTEATISITVHPCCKCEAILAGGPLESAASLVESPCSSQPAQFVVLDYILPIWAATGQELDPYSAPVSLPTHIAPVLTGSLLGNASISALSTAYGNLIQGFYNLVRLDLGVILENQIYNSPEMFNRTIEPFDKRFDTGTNHIRNLTSNTTLMAQWQQEVEFFQNSTRVPLLEYFQSVPRLKPLGSAVTSVFVSTFAMLSVMWTVFSLVAGALARKYSLPNDALAKKDRVEQSRTWNKSLENGMEEADESDGILLGLPRESDAMDRLTQRIDREGVQTRIALARISAALRKHGLMEDDWIQDDDIAVDRLY</sequence>
<reference evidence="2" key="1">
    <citation type="submission" date="2020-05" db="EMBL/GenBank/DDBJ databases">
        <title>Mycena genomes resolve the evolution of fungal bioluminescence.</title>
        <authorList>
            <person name="Tsai I.J."/>
        </authorList>
    </citation>
    <scope>NUCLEOTIDE SEQUENCE</scope>
    <source>
        <strain evidence="2">160909Yilan</strain>
    </source>
</reference>
<keyword evidence="1" id="KW-1133">Transmembrane helix</keyword>
<evidence type="ECO:0008006" key="4">
    <source>
        <dbReference type="Google" id="ProtNLM"/>
    </source>
</evidence>
<dbReference type="Proteomes" id="UP000623467">
    <property type="component" value="Unassembled WGS sequence"/>
</dbReference>
<proteinExistence type="predicted"/>
<dbReference type="AlphaFoldDB" id="A0A8H7CQ77"/>
<accession>A0A8H7CQ77</accession>
<comment type="caution">
    <text evidence="2">The sequence shown here is derived from an EMBL/GenBank/DDBJ whole genome shotgun (WGS) entry which is preliminary data.</text>
</comment>